<feature type="domain" description="Helicase ATP-binding" evidence="4">
    <location>
        <begin position="200"/>
        <end position="375"/>
    </location>
</feature>
<dbReference type="InterPro" id="IPR001650">
    <property type="entry name" value="Helicase_C-like"/>
</dbReference>
<dbReference type="SMART" id="SM00487">
    <property type="entry name" value="DEXDc"/>
    <property type="match status" value="1"/>
</dbReference>
<evidence type="ECO:0000256" key="1">
    <source>
        <dbReference type="ARBA" id="ARBA00022741"/>
    </source>
</evidence>
<proteinExistence type="predicted"/>
<feature type="region of interest" description="Disordered" evidence="3">
    <location>
        <begin position="1045"/>
        <end position="1083"/>
    </location>
</feature>
<dbReference type="GO" id="GO:0003723">
    <property type="term" value="F:RNA binding"/>
    <property type="evidence" value="ECO:0007669"/>
    <property type="project" value="TreeGrafter"/>
</dbReference>
<dbReference type="GO" id="GO:0005524">
    <property type="term" value="F:ATP binding"/>
    <property type="evidence" value="ECO:0007669"/>
    <property type="project" value="UniProtKB-KW"/>
</dbReference>
<dbReference type="SMART" id="SM00847">
    <property type="entry name" value="HA2"/>
    <property type="match status" value="1"/>
</dbReference>
<evidence type="ECO:0000256" key="3">
    <source>
        <dbReference type="SAM" id="MobiDB-lite"/>
    </source>
</evidence>
<evidence type="ECO:0000259" key="4">
    <source>
        <dbReference type="PROSITE" id="PS51192"/>
    </source>
</evidence>
<dbReference type="GO" id="GO:0004386">
    <property type="term" value="F:helicase activity"/>
    <property type="evidence" value="ECO:0007669"/>
    <property type="project" value="TreeGrafter"/>
</dbReference>
<name>A0AAD6CNE8_9EURO</name>
<dbReference type="PANTHER" id="PTHR18934">
    <property type="entry name" value="ATP-DEPENDENT RNA HELICASE"/>
    <property type="match status" value="1"/>
</dbReference>
<comment type="caution">
    <text evidence="6">The sequence shown here is derived from an EMBL/GenBank/DDBJ whole genome shotgun (WGS) entry which is preliminary data.</text>
</comment>
<dbReference type="PROSITE" id="PS51192">
    <property type="entry name" value="HELICASE_ATP_BIND_1"/>
    <property type="match status" value="1"/>
</dbReference>
<dbReference type="InterPro" id="IPR007502">
    <property type="entry name" value="Helicase-assoc_dom"/>
</dbReference>
<feature type="domain" description="Helicase C-terminal" evidence="5">
    <location>
        <begin position="481"/>
        <end position="657"/>
    </location>
</feature>
<dbReference type="CDD" id="cd17917">
    <property type="entry name" value="DEXHc_RHA-like"/>
    <property type="match status" value="1"/>
</dbReference>
<dbReference type="CDD" id="cd18791">
    <property type="entry name" value="SF2_C_RHA"/>
    <property type="match status" value="1"/>
</dbReference>
<keyword evidence="2" id="KW-0067">ATP-binding</keyword>
<dbReference type="Pfam" id="PF00271">
    <property type="entry name" value="Helicase_C"/>
    <property type="match status" value="1"/>
</dbReference>
<evidence type="ECO:0000313" key="7">
    <source>
        <dbReference type="Proteomes" id="UP001220324"/>
    </source>
</evidence>
<keyword evidence="1" id="KW-0547">Nucleotide-binding</keyword>
<protein>
    <submittedName>
        <fullName evidence="6">Uncharacterized protein</fullName>
    </submittedName>
</protein>
<reference evidence="6 7" key="1">
    <citation type="journal article" date="2023" name="IMA Fungus">
        <title>Comparative genomic study of the Penicillium genus elucidates a diverse pangenome and 15 lateral gene transfer events.</title>
        <authorList>
            <person name="Petersen C."/>
            <person name="Sorensen T."/>
            <person name="Nielsen M.R."/>
            <person name="Sondergaard T.E."/>
            <person name="Sorensen J.L."/>
            <person name="Fitzpatrick D.A."/>
            <person name="Frisvad J.C."/>
            <person name="Nielsen K.L."/>
        </authorList>
    </citation>
    <scope>NUCLEOTIDE SEQUENCE [LARGE SCALE GENOMIC DNA]</scope>
    <source>
        <strain evidence="6 7">IBT 35679</strain>
    </source>
</reference>
<dbReference type="Pfam" id="PF00270">
    <property type="entry name" value="DEAD"/>
    <property type="match status" value="1"/>
</dbReference>
<evidence type="ECO:0000313" key="6">
    <source>
        <dbReference type="EMBL" id="KAJ5532166.1"/>
    </source>
</evidence>
<gene>
    <name evidence="6" type="ORF">N7494_008718</name>
</gene>
<accession>A0AAD6CNE8</accession>
<dbReference type="PROSITE" id="PS51194">
    <property type="entry name" value="HELICASE_CTER"/>
    <property type="match status" value="1"/>
</dbReference>
<dbReference type="InterPro" id="IPR027417">
    <property type="entry name" value="P-loop_NTPase"/>
</dbReference>
<organism evidence="6 7">
    <name type="scientific">Penicillium frequentans</name>
    <dbReference type="NCBI Taxonomy" id="3151616"/>
    <lineage>
        <taxon>Eukaryota</taxon>
        <taxon>Fungi</taxon>
        <taxon>Dikarya</taxon>
        <taxon>Ascomycota</taxon>
        <taxon>Pezizomycotina</taxon>
        <taxon>Eurotiomycetes</taxon>
        <taxon>Eurotiomycetidae</taxon>
        <taxon>Eurotiales</taxon>
        <taxon>Aspergillaceae</taxon>
        <taxon>Penicillium</taxon>
    </lineage>
</organism>
<dbReference type="InterPro" id="IPR014001">
    <property type="entry name" value="Helicase_ATP-bd"/>
</dbReference>
<dbReference type="AlphaFoldDB" id="A0AAD6CNE8"/>
<dbReference type="Gene3D" id="3.40.50.300">
    <property type="entry name" value="P-loop containing nucleotide triphosphate hydrolases"/>
    <property type="match status" value="2"/>
</dbReference>
<sequence length="1083" mass="121247">MLVLSVQLLKLGTLEDIFDDLHEVDSKDLERFFEMEALGQFYLRLEGSRDCHANLFLPNKKRLAQLQTTVRAVPNLIRSQLERKAVIRLVSKLKESDLWRKSIVPAANVSVDDELIFTMQEARDDLLQADQIFAKESSQLTDRFAQEDSSNAPTTIQVEIRSQKLKQSLDERRQSEDPGTIEIRSQQDQLPVIQIRQQVLEIINGHTYSIIAAETGSGKSTQIPQIILDDAIDQGFGGQCNVICVQPRRIAAQLLAERVSHERGEVVGDSVGCLARYDYRRPTNIGGNITYCTTGIMLNILQNQPETLSSLTHIMLDEVHVRDIGIDLIMMLLKRYVDKCRSTGVAVPRIVILSATIDLDLFSTYFANIEPDGKLIPAPYISIPGRQFDVKKHNLDNVLDELAATYEPDVLSSLLDGPETKSFLDNHYARFEGIVKPEIEASNSVTENPTGSSTNLISAVQTSEALEMEDRLIPYGVIAALIFHLLNTTTSGSILVFLPGLATIKELEERTLAFTAMKKFDLNFTDEGQFRLFKLHAALPAEMAKLSLPFPEGCRRVFLSTDVAEASVTIPDVKYVIDTGKVNNLVYDHTARSRRLGSFWVSKASAIQRAGRAGRVQDGEYFFLGTQQCYDNLRKMKSPDIQRAPLDELCLRVKANAPDTPIIDVLKQTLEPPNTEAVMQTIKHLTQTRLLDENENLTNLGALLDHLPLDPSAGRLVILGVIFQCLEPMLILAALNGESLFRRPSSMEDSHTIRNKRHEFAGQSHCDHISTINAFKAMRAVERHGLSVRDYAQDQHLEFHSYTEATSVVNVLLESLKAARLVRGSPIPKTSYHVGGNALNINSDCIPLIKALILHAQFPHVAAPTPSTSRSYFSKTEREHHLPWASAANILPPPPIRDLVTYQGKQASHTAGETSMLRENSLVSPLAMCLFGGRMVWKDRMLRMDSWLPLGINMKDPTYTSDEAARSIIELHKAIDKVSRSATIPYMGHVPANLSILTQCLKSAYASLNHEKQPRKFYLARNKLFRSLQKAVRATLECDNHRYAVPSQGNWSEHDAHDMKFDKDQSNQEEITSKADEEELQGP</sequence>
<evidence type="ECO:0000259" key="5">
    <source>
        <dbReference type="PROSITE" id="PS51194"/>
    </source>
</evidence>
<keyword evidence="7" id="KW-1185">Reference proteome</keyword>
<dbReference type="SMART" id="SM00490">
    <property type="entry name" value="HELICc"/>
    <property type="match status" value="1"/>
</dbReference>
<dbReference type="Gene3D" id="1.20.120.1080">
    <property type="match status" value="1"/>
</dbReference>
<evidence type="ECO:0000256" key="2">
    <source>
        <dbReference type="ARBA" id="ARBA00022840"/>
    </source>
</evidence>
<dbReference type="Proteomes" id="UP001220324">
    <property type="component" value="Unassembled WGS sequence"/>
</dbReference>
<dbReference type="SUPFAM" id="SSF52540">
    <property type="entry name" value="P-loop containing nucleoside triphosphate hydrolases"/>
    <property type="match status" value="1"/>
</dbReference>
<feature type="compositionally biased region" description="Basic and acidic residues" evidence="3">
    <location>
        <begin position="1052"/>
        <end position="1075"/>
    </location>
</feature>
<dbReference type="PANTHER" id="PTHR18934:SF145">
    <property type="entry name" value="ATP-DEPENDENT RNA HELICASE DHX57-RELATED"/>
    <property type="match status" value="1"/>
</dbReference>
<dbReference type="InterPro" id="IPR011545">
    <property type="entry name" value="DEAD/DEAH_box_helicase_dom"/>
</dbReference>
<dbReference type="EMBL" id="JAQIZZ010000007">
    <property type="protein sequence ID" value="KAJ5532166.1"/>
    <property type="molecule type" value="Genomic_DNA"/>
</dbReference>